<evidence type="ECO:0000256" key="2">
    <source>
        <dbReference type="SAM" id="Phobius"/>
    </source>
</evidence>
<protein>
    <recommendedName>
        <fullName evidence="1">acetate--CoA ligase</fullName>
        <ecNumber evidence="1">6.2.1.1</ecNumber>
    </recommendedName>
</protein>
<dbReference type="GO" id="GO:0003987">
    <property type="term" value="F:acetate-CoA ligase activity"/>
    <property type="evidence" value="ECO:0007669"/>
    <property type="project" value="UniProtKB-EC"/>
</dbReference>
<dbReference type="EMBL" id="UYWY01019761">
    <property type="protein sequence ID" value="VDM39128.1"/>
    <property type="molecule type" value="Genomic_DNA"/>
</dbReference>
<dbReference type="InterPro" id="IPR042099">
    <property type="entry name" value="ANL_N_sf"/>
</dbReference>
<dbReference type="InterPro" id="IPR000873">
    <property type="entry name" value="AMP-dep_synth/lig_dom"/>
</dbReference>
<dbReference type="Gene3D" id="3.40.50.12780">
    <property type="entry name" value="N-terminal domain of ligase-like"/>
    <property type="match status" value="1"/>
</dbReference>
<evidence type="ECO:0000256" key="1">
    <source>
        <dbReference type="ARBA" id="ARBA00013275"/>
    </source>
</evidence>
<dbReference type="AlphaFoldDB" id="A0A183UH37"/>
<dbReference type="PANTHER" id="PTHR24095">
    <property type="entry name" value="ACETYL-COENZYME A SYNTHETASE"/>
    <property type="match status" value="1"/>
</dbReference>
<dbReference type="EC" id="6.2.1.1" evidence="1"/>
<dbReference type="Pfam" id="PF00501">
    <property type="entry name" value="AMP-binding"/>
    <property type="match status" value="1"/>
</dbReference>
<keyword evidence="2" id="KW-0812">Transmembrane</keyword>
<reference evidence="6" key="1">
    <citation type="submission" date="2016-06" db="UniProtKB">
        <authorList>
            <consortium name="WormBaseParasite"/>
        </authorList>
    </citation>
    <scope>IDENTIFICATION</scope>
</reference>
<organism evidence="5 6">
    <name type="scientific">Toxocara canis</name>
    <name type="common">Canine roundworm</name>
    <dbReference type="NCBI Taxonomy" id="6265"/>
    <lineage>
        <taxon>Eukaryota</taxon>
        <taxon>Metazoa</taxon>
        <taxon>Ecdysozoa</taxon>
        <taxon>Nematoda</taxon>
        <taxon>Chromadorea</taxon>
        <taxon>Rhabditida</taxon>
        <taxon>Spirurina</taxon>
        <taxon>Ascaridomorpha</taxon>
        <taxon>Ascaridoidea</taxon>
        <taxon>Toxocaridae</taxon>
        <taxon>Toxocara</taxon>
    </lineage>
</organism>
<keyword evidence="5" id="KW-1185">Reference proteome</keyword>
<dbReference type="PANTHER" id="PTHR24095:SF244">
    <property type="entry name" value="ACETYL-COENZYME A SYNTHETASE"/>
    <property type="match status" value="1"/>
</dbReference>
<reference evidence="4 5" key="2">
    <citation type="submission" date="2018-11" db="EMBL/GenBank/DDBJ databases">
        <authorList>
            <consortium name="Pathogen Informatics"/>
        </authorList>
    </citation>
    <scope>NUCLEOTIDE SEQUENCE [LARGE SCALE GENOMIC DNA]</scope>
</reference>
<evidence type="ECO:0000313" key="5">
    <source>
        <dbReference type="Proteomes" id="UP000050794"/>
    </source>
</evidence>
<keyword evidence="2" id="KW-0472">Membrane</keyword>
<keyword evidence="2" id="KW-1133">Transmembrane helix</keyword>
<dbReference type="GO" id="GO:0006085">
    <property type="term" value="P:acetyl-CoA biosynthetic process"/>
    <property type="evidence" value="ECO:0007669"/>
    <property type="project" value="TreeGrafter"/>
</dbReference>
<accession>A0A183UH37</accession>
<dbReference type="SUPFAM" id="SSF56801">
    <property type="entry name" value="Acetyl-CoA synthetase-like"/>
    <property type="match status" value="1"/>
</dbReference>
<dbReference type="WBParaSite" id="TCNE_0000780701-mRNA-1">
    <property type="protein sequence ID" value="TCNE_0000780701-mRNA-1"/>
    <property type="gene ID" value="TCNE_0000780701"/>
</dbReference>
<feature type="domain" description="AMP-dependent synthetase/ligase" evidence="3">
    <location>
        <begin position="12"/>
        <end position="108"/>
    </location>
</feature>
<evidence type="ECO:0000313" key="4">
    <source>
        <dbReference type="EMBL" id="VDM39128.1"/>
    </source>
</evidence>
<feature type="transmembrane region" description="Helical" evidence="2">
    <location>
        <begin position="43"/>
        <end position="64"/>
    </location>
</feature>
<sequence length="340" mass="37870">REGNYNDGDVHDYAELTAETLSILVNKCVNVFEMNGVRKGTRLALYLPALIQMPIAALAAFRIGSPFLPICAMNEDVDQLVALLQTSACEVIITVDGFWSGTHLVRTKYILDDTLARLDNSCRRVVLIRHVTPNEGVPPPQRHIVAKRPHYLYKVNMQEGRDLWWSELFAQVSAQRQATTVDQNAPAMLHPVWSEKGVSLMSRSRDELRNEIEKWAQYIHPTGVCFVMCTQDACAAIVAMLAALCCSAQLLIFEGIASYPDCSRISQIINKYEVKTMIVSESDLLPVLQNEEYAHMWSTAALSKIIVIGTHAIAARASALFGVPSESIMPPWQHTDSSLK</sequence>
<dbReference type="Proteomes" id="UP000050794">
    <property type="component" value="Unassembled WGS sequence"/>
</dbReference>
<evidence type="ECO:0000313" key="6">
    <source>
        <dbReference type="WBParaSite" id="TCNE_0000780701-mRNA-1"/>
    </source>
</evidence>
<name>A0A183UH37_TOXCA</name>
<proteinExistence type="predicted"/>
<evidence type="ECO:0000259" key="3">
    <source>
        <dbReference type="Pfam" id="PF00501"/>
    </source>
</evidence>
<gene>
    <name evidence="4" type="ORF">TCNE_LOCUS7807</name>
</gene>